<dbReference type="PANTHER" id="PTHR13568">
    <property type="entry name" value="FAM11A, B PROTEIN"/>
    <property type="match status" value="1"/>
</dbReference>
<evidence type="ECO:0008006" key="4">
    <source>
        <dbReference type="Google" id="ProtNLM"/>
    </source>
</evidence>
<feature type="transmembrane region" description="Helical" evidence="1">
    <location>
        <begin position="76"/>
        <end position="97"/>
    </location>
</feature>
<feature type="transmembrane region" description="Helical" evidence="1">
    <location>
        <begin position="106"/>
        <end position="125"/>
    </location>
</feature>
<name>A0A8W8L8P8_MAGGI</name>
<reference evidence="2" key="1">
    <citation type="submission" date="2022-08" db="UniProtKB">
        <authorList>
            <consortium name="EnsemblMetazoa"/>
        </authorList>
    </citation>
    <scope>IDENTIFICATION</scope>
    <source>
        <strain evidence="2">05x7-T-G4-1.051#20</strain>
    </source>
</reference>
<dbReference type="AlphaFoldDB" id="A0A8W8L8P8"/>
<keyword evidence="3" id="KW-1185">Reference proteome</keyword>
<dbReference type="InterPro" id="IPR019396">
    <property type="entry name" value="TM_Fragile-X-F-assoc"/>
</dbReference>
<accession>A0A8W8L8P8</accession>
<dbReference type="Proteomes" id="UP000005408">
    <property type="component" value="Unassembled WGS sequence"/>
</dbReference>
<dbReference type="PANTHER" id="PTHR13568:SF9">
    <property type="entry name" value="TRANSMEMBRANE PROTEIN 203"/>
    <property type="match status" value="1"/>
</dbReference>
<evidence type="ECO:0000313" key="2">
    <source>
        <dbReference type="EnsemblMetazoa" id="G27179.1:cds"/>
    </source>
</evidence>
<feature type="transmembrane region" description="Helical" evidence="1">
    <location>
        <begin position="49"/>
        <end position="70"/>
    </location>
</feature>
<sequence length="132" mass="15491">MLFKLEEILKWIGITAFEVWLHLVSVFVFSFLAVFKYEGLIHCTWYEAFIPLFICDGLCAYFVIIVYIRMYRDRSSVIRLLSSLLSVVLLFVFKVLLCQKLSKEKIITYSEVMVPLFALVVIVMFRSCHNNS</sequence>
<proteinExistence type="predicted"/>
<dbReference type="Pfam" id="PF10269">
    <property type="entry name" value="Tmemb_185A"/>
    <property type="match status" value="1"/>
</dbReference>
<evidence type="ECO:0000256" key="1">
    <source>
        <dbReference type="SAM" id="Phobius"/>
    </source>
</evidence>
<organism evidence="2 3">
    <name type="scientific">Magallana gigas</name>
    <name type="common">Pacific oyster</name>
    <name type="synonym">Crassostrea gigas</name>
    <dbReference type="NCBI Taxonomy" id="29159"/>
    <lineage>
        <taxon>Eukaryota</taxon>
        <taxon>Metazoa</taxon>
        <taxon>Spiralia</taxon>
        <taxon>Lophotrochozoa</taxon>
        <taxon>Mollusca</taxon>
        <taxon>Bivalvia</taxon>
        <taxon>Autobranchia</taxon>
        <taxon>Pteriomorphia</taxon>
        <taxon>Ostreida</taxon>
        <taxon>Ostreoidea</taxon>
        <taxon>Ostreidae</taxon>
        <taxon>Magallana</taxon>
    </lineage>
</organism>
<keyword evidence="1" id="KW-1133">Transmembrane helix</keyword>
<dbReference type="EnsemblMetazoa" id="G27179.2">
    <property type="protein sequence ID" value="G27179.2:cds"/>
    <property type="gene ID" value="G27179"/>
</dbReference>
<feature type="transmembrane region" description="Helical" evidence="1">
    <location>
        <begin position="20"/>
        <end position="37"/>
    </location>
</feature>
<keyword evidence="1" id="KW-0472">Membrane</keyword>
<keyword evidence="1" id="KW-0812">Transmembrane</keyword>
<protein>
    <recommendedName>
        <fullName evidence="4">Transmembrane protein 203</fullName>
    </recommendedName>
</protein>
<evidence type="ECO:0000313" key="3">
    <source>
        <dbReference type="Proteomes" id="UP000005408"/>
    </source>
</evidence>
<dbReference type="EnsemblMetazoa" id="G27179.1">
    <property type="protein sequence ID" value="G27179.1:cds"/>
    <property type="gene ID" value="G27179"/>
</dbReference>